<dbReference type="EMBL" id="JFHR01000032">
    <property type="protein sequence ID" value="KEQ52907.1"/>
    <property type="molecule type" value="Genomic_DNA"/>
</dbReference>
<keyword evidence="1" id="KW-0472">Membrane</keyword>
<feature type="transmembrane region" description="Helical" evidence="1">
    <location>
        <begin position="13"/>
        <end position="33"/>
    </location>
</feature>
<evidence type="ECO:0000256" key="1">
    <source>
        <dbReference type="SAM" id="Phobius"/>
    </source>
</evidence>
<accession>A0A081RCI4</accession>
<name>A0A081RCI4_SPHCR</name>
<keyword evidence="1" id="KW-1133">Transmembrane helix</keyword>
<keyword evidence="1" id="KW-0812">Transmembrane</keyword>
<comment type="caution">
    <text evidence="2">The sequence shown here is derived from an EMBL/GenBank/DDBJ whole genome shotgun (WGS) entry which is preliminary data.</text>
</comment>
<protein>
    <submittedName>
        <fullName evidence="2">Uncharacterized protein</fullName>
    </submittedName>
</protein>
<dbReference type="AlphaFoldDB" id="A0A081RCI4"/>
<organism evidence="2 3">
    <name type="scientific">Sphingobium chlorophenolicum</name>
    <dbReference type="NCBI Taxonomy" id="46429"/>
    <lineage>
        <taxon>Bacteria</taxon>
        <taxon>Pseudomonadati</taxon>
        <taxon>Pseudomonadota</taxon>
        <taxon>Alphaproteobacteria</taxon>
        <taxon>Sphingomonadales</taxon>
        <taxon>Sphingomonadaceae</taxon>
        <taxon>Sphingobium</taxon>
    </lineage>
</organism>
<evidence type="ECO:0000313" key="3">
    <source>
        <dbReference type="Proteomes" id="UP000028411"/>
    </source>
</evidence>
<dbReference type="Proteomes" id="UP000028411">
    <property type="component" value="Unassembled WGS sequence"/>
</dbReference>
<evidence type="ECO:0000313" key="2">
    <source>
        <dbReference type="EMBL" id="KEQ52907.1"/>
    </source>
</evidence>
<dbReference type="PATRIC" id="fig|46429.4.peg.2790"/>
<proteinExistence type="predicted"/>
<reference evidence="2 3" key="1">
    <citation type="submission" date="2014-02" db="EMBL/GenBank/DDBJ databases">
        <title>Whole genome sequence of Sphingobium chlorophenolicum NBRC 16172.</title>
        <authorList>
            <person name="Gan H.M."/>
            <person name="Gan H.Y."/>
            <person name="Chew T.H."/>
            <person name="Savka M.A."/>
        </authorList>
    </citation>
    <scope>NUCLEOTIDE SEQUENCE [LARGE SCALE GENOMIC DNA]</scope>
    <source>
        <strain evidence="2 3">NBRC 16172</strain>
    </source>
</reference>
<gene>
    <name evidence="2" type="ORF">BV95_02818</name>
</gene>
<sequence>MPVIDRVRRSVDVMFQAAMTIGLMIAIAAMILARMPG</sequence>